<dbReference type="GO" id="GO:0005737">
    <property type="term" value="C:cytoplasm"/>
    <property type="evidence" value="ECO:0007669"/>
    <property type="project" value="TreeGrafter"/>
</dbReference>
<keyword evidence="3 9" id="KW-0378">Hydrolase</keyword>
<dbReference type="Proteomes" id="UP000272238">
    <property type="component" value="Unassembled WGS sequence"/>
</dbReference>
<evidence type="ECO:0000256" key="4">
    <source>
        <dbReference type="ARBA" id="ARBA00022842"/>
    </source>
</evidence>
<feature type="binding site" evidence="8">
    <location>
        <position position="12"/>
    </location>
    <ligand>
        <name>Mg(2+)</name>
        <dbReference type="ChEBI" id="CHEBI:18420"/>
    </ligand>
</feature>
<dbReference type="OrthoDB" id="9810449at2"/>
<dbReference type="AlphaFoldDB" id="A0A494Z3V6"/>
<evidence type="ECO:0000313" key="10">
    <source>
        <dbReference type="Proteomes" id="UP000272238"/>
    </source>
</evidence>
<protein>
    <recommendedName>
        <fullName evidence="5">Acid sugar phosphatase</fullName>
        <ecNumber evidence="5">3.1.3.-</ecNumber>
    </recommendedName>
</protein>
<evidence type="ECO:0000256" key="3">
    <source>
        <dbReference type="ARBA" id="ARBA00022801"/>
    </source>
</evidence>
<keyword evidence="4 5" id="KW-0460">Magnesium</keyword>
<name>A0A494Z3V6_9BACL</name>
<proteinExistence type="inferred from homology"/>
<dbReference type="NCBIfam" id="TIGR01457">
    <property type="entry name" value="HAD-SF-IIA-hyp2"/>
    <property type="match status" value="1"/>
</dbReference>
<feature type="binding site" evidence="8">
    <location>
        <position position="10"/>
    </location>
    <ligand>
        <name>Mg(2+)</name>
        <dbReference type="ChEBI" id="CHEBI:18420"/>
    </ligand>
</feature>
<dbReference type="InterPro" id="IPR006357">
    <property type="entry name" value="HAD-SF_hydro_IIA"/>
</dbReference>
<dbReference type="InterPro" id="IPR036412">
    <property type="entry name" value="HAD-like_sf"/>
</dbReference>
<evidence type="ECO:0000256" key="2">
    <source>
        <dbReference type="ARBA" id="ARBA00022723"/>
    </source>
</evidence>
<dbReference type="InterPro" id="IPR006354">
    <property type="entry name" value="HAD-SF_hydro_IIA_hyp1"/>
</dbReference>
<feature type="binding site" evidence="8">
    <location>
        <position position="208"/>
    </location>
    <ligand>
        <name>Mg(2+)</name>
        <dbReference type="ChEBI" id="CHEBI:18420"/>
    </ligand>
</feature>
<dbReference type="Pfam" id="PF13344">
    <property type="entry name" value="Hydrolase_6"/>
    <property type="match status" value="1"/>
</dbReference>
<feature type="binding site" evidence="7">
    <location>
        <position position="183"/>
    </location>
    <ligand>
        <name>substrate</name>
    </ligand>
</feature>
<accession>A0A494Z3V6</accession>
<evidence type="ECO:0000256" key="5">
    <source>
        <dbReference type="PIRNR" id="PIRNR000915"/>
    </source>
</evidence>
<evidence type="ECO:0000256" key="7">
    <source>
        <dbReference type="PIRSR" id="PIRSR000915-2"/>
    </source>
</evidence>
<gene>
    <name evidence="9" type="ORF">D8M03_07930</name>
</gene>
<comment type="cofactor">
    <cofactor evidence="8">
        <name>Mg(2+)</name>
        <dbReference type="ChEBI" id="CHEBI:18420"/>
    </cofactor>
    <text evidence="8">Divalent metal ions. Mg(2+) is the most effective.</text>
</comment>
<feature type="active site" description="Proton donor" evidence="6">
    <location>
        <position position="12"/>
    </location>
</feature>
<reference evidence="9 10" key="1">
    <citation type="journal article" date="2016" name="Antonie Van Leeuwenhoek">
        <title>Lysinibacillus endophyticus sp. nov., an indole-3-acetic acid producing endophytic bacterium isolated from corn root (Zea mays cv. Xinken-5).</title>
        <authorList>
            <person name="Yu J."/>
            <person name="Guan X."/>
            <person name="Liu C."/>
            <person name="Xiang W."/>
            <person name="Yu Z."/>
            <person name="Liu X."/>
            <person name="Wang G."/>
        </authorList>
    </citation>
    <scope>NUCLEOTIDE SEQUENCE [LARGE SCALE GENOMIC DNA]</scope>
    <source>
        <strain evidence="9 10">DSM 100506</strain>
    </source>
</reference>
<dbReference type="GO" id="GO:0046872">
    <property type="term" value="F:metal ion binding"/>
    <property type="evidence" value="ECO:0007669"/>
    <property type="project" value="UniProtKB-KW"/>
</dbReference>
<dbReference type="Pfam" id="PF13242">
    <property type="entry name" value="Hydrolase_like"/>
    <property type="match status" value="1"/>
</dbReference>
<dbReference type="SFLD" id="SFLDG01139">
    <property type="entry name" value="C2.A:_Pyridoxal_Phosphate_Phos"/>
    <property type="match status" value="1"/>
</dbReference>
<dbReference type="EC" id="3.1.3.-" evidence="5"/>
<feature type="active site" description="Nucleophile" evidence="6">
    <location>
        <position position="10"/>
    </location>
</feature>
<keyword evidence="10" id="KW-1185">Reference proteome</keyword>
<organism evidence="9 10">
    <name type="scientific">Ureibacillus endophyticus</name>
    <dbReference type="NCBI Taxonomy" id="1978490"/>
    <lineage>
        <taxon>Bacteria</taxon>
        <taxon>Bacillati</taxon>
        <taxon>Bacillota</taxon>
        <taxon>Bacilli</taxon>
        <taxon>Bacillales</taxon>
        <taxon>Caryophanaceae</taxon>
        <taxon>Ureibacillus</taxon>
    </lineage>
</organism>
<evidence type="ECO:0000313" key="9">
    <source>
        <dbReference type="EMBL" id="RKQ17209.1"/>
    </source>
</evidence>
<dbReference type="SFLD" id="SFLDS00003">
    <property type="entry name" value="Haloacid_Dehalogenase"/>
    <property type="match status" value="1"/>
</dbReference>
<dbReference type="InterPro" id="IPR023214">
    <property type="entry name" value="HAD_sf"/>
</dbReference>
<dbReference type="GO" id="GO:0016791">
    <property type="term" value="F:phosphatase activity"/>
    <property type="evidence" value="ECO:0007669"/>
    <property type="project" value="TreeGrafter"/>
</dbReference>
<dbReference type="NCBIfam" id="TIGR01460">
    <property type="entry name" value="HAD-SF-IIA"/>
    <property type="match status" value="1"/>
</dbReference>
<dbReference type="PANTHER" id="PTHR19288">
    <property type="entry name" value="4-NITROPHENYLPHOSPHATASE-RELATED"/>
    <property type="match status" value="1"/>
</dbReference>
<comment type="function">
    <text evidence="5">Catalyzes the dephosphorylation of 2-6 carbon acid sugars in vitro.</text>
</comment>
<dbReference type="PANTHER" id="PTHR19288:SF46">
    <property type="entry name" value="HALOACID DEHALOGENASE-LIKE HYDROLASE DOMAIN-CONTAINING PROTEIN 2"/>
    <property type="match status" value="1"/>
</dbReference>
<dbReference type="EMBL" id="RBZN01000015">
    <property type="protein sequence ID" value="RKQ17209.1"/>
    <property type="molecule type" value="Genomic_DNA"/>
</dbReference>
<dbReference type="RefSeq" id="WP_121214232.1">
    <property type="nucleotide sequence ID" value="NZ_JAMYWW010000001.1"/>
</dbReference>
<comment type="similarity">
    <text evidence="1 5">Belongs to the HAD-like hydrolase superfamily. NagD family.</text>
</comment>
<dbReference type="PIRSF" id="PIRSF000915">
    <property type="entry name" value="PGP-type_phosphatase"/>
    <property type="match status" value="1"/>
</dbReference>
<evidence type="ECO:0000256" key="6">
    <source>
        <dbReference type="PIRSR" id="PIRSR000915-1"/>
    </source>
</evidence>
<evidence type="ECO:0000256" key="8">
    <source>
        <dbReference type="PIRSR" id="PIRSR000915-3"/>
    </source>
</evidence>
<evidence type="ECO:0000256" key="1">
    <source>
        <dbReference type="ARBA" id="ARBA00006696"/>
    </source>
</evidence>
<sequence length="262" mass="29391">MNQYRAYCFDLDGTVYRGTEGIESAIRFIQELQHNNIDYFLVTNNSSKTPSQLQKALDKFGLDVPEERIYSSALATAKYVKQHYHDAKIHVIGSDGLFHAMKEEGFEINVEELNPEVVVMGIDRTIDYMKLSKAAVAVQNGAQLIGTNEDMKFPSEMGFLPGNGSFVRLVANVASVEPVFIGKPSPVMLQVIQDEYGYRKDEMVMIGDNYDTDILCGIRFGCDTIHVNTGVTSTDQVLKKELQPTYCVENLDDLILKIRAQN</sequence>
<keyword evidence="2 5" id="KW-0479">Metal-binding</keyword>
<comment type="caution">
    <text evidence="9">The sequence shown here is derived from an EMBL/GenBank/DDBJ whole genome shotgun (WGS) entry which is preliminary data.</text>
</comment>
<dbReference type="SUPFAM" id="SSF56784">
    <property type="entry name" value="HAD-like"/>
    <property type="match status" value="1"/>
</dbReference>
<dbReference type="Gene3D" id="3.40.50.1000">
    <property type="entry name" value="HAD superfamily/HAD-like"/>
    <property type="match status" value="2"/>
</dbReference>